<proteinExistence type="predicted"/>
<name>A0ABU6JXF6_9GAMM</name>
<evidence type="ECO:0000313" key="2">
    <source>
        <dbReference type="Proteomes" id="UP001309705"/>
    </source>
</evidence>
<evidence type="ECO:0000313" key="1">
    <source>
        <dbReference type="EMBL" id="MEC5345307.1"/>
    </source>
</evidence>
<comment type="caution">
    <text evidence="1">The sequence shown here is derived from an EMBL/GenBank/DDBJ whole genome shotgun (WGS) entry which is preliminary data.</text>
</comment>
<accession>A0ABU6JXF6</accession>
<organism evidence="1 2">
    <name type="scientific">Brenneria populi</name>
    <dbReference type="NCBI Taxonomy" id="1505588"/>
    <lineage>
        <taxon>Bacteria</taxon>
        <taxon>Pseudomonadati</taxon>
        <taxon>Pseudomonadota</taxon>
        <taxon>Gammaproteobacteria</taxon>
        <taxon>Enterobacterales</taxon>
        <taxon>Pectobacteriaceae</taxon>
        <taxon>Brenneria</taxon>
    </lineage>
</organism>
<dbReference type="RefSeq" id="WP_327619963.1">
    <property type="nucleotide sequence ID" value="NZ_JAYWTM010000054.1"/>
</dbReference>
<sequence>MDGKSFVKFAVIKPGLSLQAGAGVNAVFHITYIAGKFRIFCKAALCWGVGAKGALGIEVNIKEIGTFFEAFVIMLRNCDYQKMADLASDDAFKSLTILPILALSAGVQSGELMYKTIGKLVDEFPSADQLLNDLSGVIEAAERRRNLMNSINANPDLLKFTTPETKGTIIATLIENNFIDRVDWRNDNLDASTLNFYKVGVMKLRKQAVFNSLKWIQSKKDYENVMQHLSLSPGSVTGSWETNQDRVITFLAEGEHSWMGIFSTQYAEKLLWLYERLPDGSSINPNDPLVPIPQDYMDQYLALIDEQDSVSENGKMTA</sequence>
<dbReference type="EMBL" id="JAYWTM010000054">
    <property type="protein sequence ID" value="MEC5345307.1"/>
    <property type="molecule type" value="Genomic_DNA"/>
</dbReference>
<dbReference type="Proteomes" id="UP001309705">
    <property type="component" value="Unassembled WGS sequence"/>
</dbReference>
<keyword evidence="2" id="KW-1185">Reference proteome</keyword>
<protein>
    <submittedName>
        <fullName evidence="1">Uncharacterized protein</fullName>
    </submittedName>
</protein>
<reference evidence="1 2" key="1">
    <citation type="journal article" date="2017" name="Int. J. Syst. Evol. Microbiol.">
        <title>Brenneria populi subsp. brevivirga subsp. nov. isolated from symptomatic bark of Populus x euramericana canker, and description of Brenneria populi subsp. populi subsp. nov.</title>
        <authorList>
            <person name="Zheng M.H."/>
            <person name="Piao C.G."/>
            <person name="Xue H."/>
            <person name="Guo M.W."/>
            <person name="Li Y."/>
        </authorList>
    </citation>
    <scope>NUCLEOTIDE SEQUENCE [LARGE SCALE GENOMIC DNA]</scope>
    <source>
        <strain evidence="1 2">D9-5</strain>
    </source>
</reference>
<gene>
    <name evidence="1" type="ORF">VSX58_22265</name>
</gene>